<sequence>MKSKNINRDIDFQQLICVFLTALGPKAESKKTVNRLILKQIKTTTPVHRGVGRLMHIPGLMAWPKKTVTATII</sequence>
<organism evidence="1 2">
    <name type="scientific">Echinicola strongylocentroti</name>
    <dbReference type="NCBI Taxonomy" id="1795355"/>
    <lineage>
        <taxon>Bacteria</taxon>
        <taxon>Pseudomonadati</taxon>
        <taxon>Bacteroidota</taxon>
        <taxon>Cytophagia</taxon>
        <taxon>Cytophagales</taxon>
        <taxon>Cyclobacteriaceae</taxon>
        <taxon>Echinicola</taxon>
    </lineage>
</organism>
<dbReference type="KEGG" id="est:DN752_18295"/>
<keyword evidence="2" id="KW-1185">Reference proteome</keyword>
<name>A0A2Z4ILD9_9BACT</name>
<evidence type="ECO:0000313" key="2">
    <source>
        <dbReference type="Proteomes" id="UP000248688"/>
    </source>
</evidence>
<proteinExistence type="predicted"/>
<dbReference type="AlphaFoldDB" id="A0A2Z4ILD9"/>
<gene>
    <name evidence="1" type="ORF">DN752_18295</name>
</gene>
<accession>A0A2Z4ILD9</accession>
<reference evidence="1 2" key="1">
    <citation type="submission" date="2018-06" db="EMBL/GenBank/DDBJ databases">
        <title>Echinicola strongylocentroti sp. nov., isolated from a sea urchin Strongylocentrotus intermedius.</title>
        <authorList>
            <person name="Bae S.S."/>
        </authorList>
    </citation>
    <scope>NUCLEOTIDE SEQUENCE [LARGE SCALE GENOMIC DNA]</scope>
    <source>
        <strain evidence="1 2">MEBiC08714</strain>
    </source>
</reference>
<evidence type="ECO:0000313" key="1">
    <source>
        <dbReference type="EMBL" id="AWW31931.1"/>
    </source>
</evidence>
<dbReference type="Proteomes" id="UP000248688">
    <property type="component" value="Chromosome"/>
</dbReference>
<protein>
    <submittedName>
        <fullName evidence="1">Uncharacterized protein</fullName>
    </submittedName>
</protein>
<dbReference type="EMBL" id="CP030041">
    <property type="protein sequence ID" value="AWW31931.1"/>
    <property type="molecule type" value="Genomic_DNA"/>
</dbReference>